<reference evidence="2 3" key="1">
    <citation type="submission" date="2015-11" db="EMBL/GenBank/DDBJ databases">
        <title>Expanding the genomic diversity of Burkholderia species for the development of highly accurate diagnostics.</title>
        <authorList>
            <person name="Sahl J."/>
            <person name="Keim P."/>
            <person name="Wagner D."/>
        </authorList>
    </citation>
    <scope>NUCLEOTIDE SEQUENCE [LARGE SCALE GENOMIC DNA]</scope>
    <source>
        <strain evidence="2 3">MSMB1301WGS</strain>
    </source>
</reference>
<evidence type="ECO:0000313" key="3">
    <source>
        <dbReference type="Proteomes" id="UP000062317"/>
    </source>
</evidence>
<gene>
    <name evidence="2" type="ORF">WT27_13470</name>
</gene>
<protein>
    <submittedName>
        <fullName evidence="2">Uncharacterized protein</fullName>
    </submittedName>
</protein>
<accession>A0A105V4Z1</accession>
<keyword evidence="3" id="KW-1185">Reference proteome</keyword>
<dbReference type="Proteomes" id="UP000062317">
    <property type="component" value="Unassembled WGS sequence"/>
</dbReference>
<sequence length="253" mass="27273">MARISNNGGNRAIPFSYNPVLGFLIESSDANNAKLSDIRKKFSEEDWKKGFTGTTGVTADARKAAREVELKEERLSGEIVAAYYSEGKDESRGLVFPRIRVKIVDGDESYLVTFRLDTRQGQMLVRKLINVNPGDFVKLAAFGSIGTSGYADHSVSLKNGAGAEIKAPEGLTAEAAAIAQAAVDQLKGTPVGNDKQVVNKARSTVFTDFHKKILDEQIAPKFEAFGKTDRAADDKGAPPAESDADTTDPDVPF</sequence>
<evidence type="ECO:0000313" key="2">
    <source>
        <dbReference type="EMBL" id="KVV40929.1"/>
    </source>
</evidence>
<dbReference type="EMBL" id="LPEQ01000113">
    <property type="protein sequence ID" value="KVV40929.1"/>
    <property type="molecule type" value="Genomic_DNA"/>
</dbReference>
<feature type="compositionally biased region" description="Acidic residues" evidence="1">
    <location>
        <begin position="242"/>
        <end position="253"/>
    </location>
</feature>
<organism evidence="2 3">
    <name type="scientific">Burkholderia territorii</name>
    <dbReference type="NCBI Taxonomy" id="1503055"/>
    <lineage>
        <taxon>Bacteria</taxon>
        <taxon>Pseudomonadati</taxon>
        <taxon>Pseudomonadota</taxon>
        <taxon>Betaproteobacteria</taxon>
        <taxon>Burkholderiales</taxon>
        <taxon>Burkholderiaceae</taxon>
        <taxon>Burkholderia</taxon>
        <taxon>Burkholderia cepacia complex</taxon>
    </lineage>
</organism>
<evidence type="ECO:0000256" key="1">
    <source>
        <dbReference type="SAM" id="MobiDB-lite"/>
    </source>
</evidence>
<dbReference type="AlphaFoldDB" id="A0A105V4Z1"/>
<dbReference type="RefSeq" id="WP_060108250.1">
    <property type="nucleotide sequence ID" value="NZ_LPEQ01000113.1"/>
</dbReference>
<feature type="compositionally biased region" description="Basic and acidic residues" evidence="1">
    <location>
        <begin position="225"/>
        <end position="236"/>
    </location>
</feature>
<proteinExistence type="predicted"/>
<comment type="caution">
    <text evidence="2">The sequence shown here is derived from an EMBL/GenBank/DDBJ whole genome shotgun (WGS) entry which is preliminary data.</text>
</comment>
<name>A0A105V4Z1_9BURK</name>
<feature type="region of interest" description="Disordered" evidence="1">
    <location>
        <begin position="225"/>
        <end position="253"/>
    </location>
</feature>